<feature type="domain" description="LamG-like jellyroll fold" evidence="3">
    <location>
        <begin position="112"/>
        <end position="289"/>
    </location>
</feature>
<evidence type="ECO:0000313" key="4">
    <source>
        <dbReference type="EMBL" id="BDE06667.1"/>
    </source>
</evidence>
<dbReference type="AlphaFoldDB" id="A0AAN1XYN7"/>
<organism evidence="4 5">
    <name type="scientific">Vulcanimicrobium alpinum</name>
    <dbReference type="NCBI Taxonomy" id="3016050"/>
    <lineage>
        <taxon>Bacteria</taxon>
        <taxon>Bacillati</taxon>
        <taxon>Vulcanimicrobiota</taxon>
        <taxon>Vulcanimicrobiia</taxon>
        <taxon>Vulcanimicrobiales</taxon>
        <taxon>Vulcanimicrobiaceae</taxon>
        <taxon>Vulcanimicrobium</taxon>
    </lineage>
</organism>
<dbReference type="KEGG" id="vab:WPS_19430"/>
<dbReference type="Gene3D" id="2.60.120.200">
    <property type="match status" value="1"/>
</dbReference>
<dbReference type="RefSeq" id="WP_317994315.1">
    <property type="nucleotide sequence ID" value="NZ_AP025523.1"/>
</dbReference>
<evidence type="ECO:0000256" key="2">
    <source>
        <dbReference type="ARBA" id="ARBA00023157"/>
    </source>
</evidence>
<gene>
    <name evidence="4" type="ORF">WPS_19430</name>
</gene>
<evidence type="ECO:0000259" key="3">
    <source>
        <dbReference type="SMART" id="SM00560"/>
    </source>
</evidence>
<keyword evidence="1" id="KW-0732">Signal</keyword>
<dbReference type="SUPFAM" id="SSF49899">
    <property type="entry name" value="Concanavalin A-like lectins/glucanases"/>
    <property type="match status" value="1"/>
</dbReference>
<protein>
    <recommendedName>
        <fullName evidence="3">LamG-like jellyroll fold domain-containing protein</fullName>
    </recommendedName>
</protein>
<dbReference type="EMBL" id="AP025523">
    <property type="protein sequence ID" value="BDE06667.1"/>
    <property type="molecule type" value="Genomic_DNA"/>
</dbReference>
<dbReference type="Proteomes" id="UP001317532">
    <property type="component" value="Chromosome"/>
</dbReference>
<evidence type="ECO:0000256" key="1">
    <source>
        <dbReference type="ARBA" id="ARBA00022729"/>
    </source>
</evidence>
<name>A0AAN1XYN7_UNVUL</name>
<keyword evidence="2" id="KW-1015">Disulfide bond</keyword>
<evidence type="ECO:0000313" key="5">
    <source>
        <dbReference type="Proteomes" id="UP001317532"/>
    </source>
</evidence>
<dbReference type="InterPro" id="IPR013320">
    <property type="entry name" value="ConA-like_dom_sf"/>
</dbReference>
<keyword evidence="5" id="KW-1185">Reference proteome</keyword>
<reference evidence="4 5" key="1">
    <citation type="journal article" date="2022" name="ISME Commun">
        <title>Vulcanimicrobium alpinus gen. nov. sp. nov., the first cultivated representative of the candidate phylum 'Eremiobacterota', is a metabolically versatile aerobic anoxygenic phototroph.</title>
        <authorList>
            <person name="Yabe S."/>
            <person name="Muto K."/>
            <person name="Abe K."/>
            <person name="Yokota A."/>
            <person name="Staudigel H."/>
            <person name="Tebo B.M."/>
        </authorList>
    </citation>
    <scope>NUCLEOTIDE SEQUENCE [LARGE SCALE GENOMIC DNA]</scope>
    <source>
        <strain evidence="4 5">WC8-2</strain>
    </source>
</reference>
<dbReference type="InterPro" id="IPR006558">
    <property type="entry name" value="LamG-like"/>
</dbReference>
<dbReference type="SMART" id="SM00560">
    <property type="entry name" value="LamGL"/>
    <property type="match status" value="1"/>
</dbReference>
<dbReference type="Pfam" id="PF13385">
    <property type="entry name" value="Laminin_G_3"/>
    <property type="match status" value="1"/>
</dbReference>
<sequence length="313" mass="34126">MRRLVFAVFVVFCAAGTTWPPEALASQKSDAYRATVLSDHPLAYYRLDERSGSVAHDSSGHHLDGTIGAHVKLGAPPVIADAASSMEFSGADTSSGAEDVRIRGNSRFQVTKNVTIEAWALPFTISVHGKNAGDITIAAYGRDDAPDKQHCRYALELDAHSHVWHFPVVAKGKRTDPIPVRGVHSLLTWLAQPFQGDSVEARELYAGDQTDGNPPNVRERYHLVGTYDGETMRFYVNGKLSNAMHVKGLIFGYGAHDGMGIGGEFVDRNAVFFGRIGEVAVYDHVLTADQIQRHYEAGIATPVPTAVTRLSRR</sequence>
<accession>A0AAN1XYN7</accession>
<proteinExistence type="predicted"/>